<accession>A0A5N5INQ5</accession>
<dbReference type="SMART" id="SM00382">
    <property type="entry name" value="AAA"/>
    <property type="match status" value="1"/>
</dbReference>
<reference evidence="5" key="1">
    <citation type="submission" date="2019-10" db="EMBL/GenBank/DDBJ databases">
        <title>Muricauda hadale sp. nov., a piezophilic bacterium isolated from hadopelagic water of the Mariana Trench.</title>
        <authorList>
            <person name="Wei Y."/>
        </authorList>
    </citation>
    <scope>NUCLEOTIDE SEQUENCE [LARGE SCALE GENOMIC DNA]</scope>
    <source>
        <strain evidence="5">MT-229</strain>
    </source>
</reference>
<evidence type="ECO:0000313" key="6">
    <source>
        <dbReference type="Proteomes" id="UP000319204"/>
    </source>
</evidence>
<dbReference type="NCBIfam" id="NF038214">
    <property type="entry name" value="IS21_help_AAA"/>
    <property type="match status" value="1"/>
</dbReference>
<dbReference type="Pfam" id="PF01695">
    <property type="entry name" value="IstB_IS21"/>
    <property type="match status" value="1"/>
</dbReference>
<dbReference type="InterPro" id="IPR003593">
    <property type="entry name" value="AAA+_ATPase"/>
</dbReference>
<dbReference type="EMBL" id="VNIK02000016">
    <property type="protein sequence ID" value="KAB5484481.1"/>
    <property type="molecule type" value="Genomic_DNA"/>
</dbReference>
<evidence type="ECO:0000256" key="2">
    <source>
        <dbReference type="ARBA" id="ARBA00022741"/>
    </source>
</evidence>
<dbReference type="CDD" id="cd00009">
    <property type="entry name" value="AAA"/>
    <property type="match status" value="1"/>
</dbReference>
<protein>
    <submittedName>
        <fullName evidence="5">ATP-binding protein</fullName>
    </submittedName>
</protein>
<comment type="similarity">
    <text evidence="1">Belongs to the IS21/IS1162 putative ATP-binding protein family.</text>
</comment>
<dbReference type="AlphaFoldDB" id="A0A5N5INQ5"/>
<evidence type="ECO:0000256" key="1">
    <source>
        <dbReference type="ARBA" id="ARBA00008059"/>
    </source>
</evidence>
<keyword evidence="6" id="KW-1185">Reference proteome</keyword>
<evidence type="ECO:0000313" key="5">
    <source>
        <dbReference type="EMBL" id="KAB5484481.1"/>
    </source>
</evidence>
<keyword evidence="2" id="KW-0547">Nucleotide-binding</keyword>
<comment type="caution">
    <text evidence="5">The sequence shown here is derived from an EMBL/GenBank/DDBJ whole genome shotgun (WGS) entry which is preliminary data.</text>
</comment>
<name>A0A5N5INQ5_9FLAO</name>
<dbReference type="GO" id="GO:0006260">
    <property type="term" value="P:DNA replication"/>
    <property type="evidence" value="ECO:0007669"/>
    <property type="project" value="TreeGrafter"/>
</dbReference>
<dbReference type="RefSeq" id="WP_151891633.1">
    <property type="nucleotide sequence ID" value="NZ_VNIK02000016.1"/>
</dbReference>
<sequence length="243" mass="27969">MNTKTLEQMKQLRLHGMLRAFTTTMESHDIDYTNDELVAYLMQSEWDDRQNRKMERLTKAARFRYSAVMEAIDYGPSRQLDKNRIQRFASCGFIDKGKNILITGSTGVGKSYMASALGHQACCQGYKVMYFNAAKLFTVLKTSKADGSYLKQINRLEKQDLLILDDFGLKPLDHINRHSLMEIIEDRHGKRSTIIASQLPVEAWHDIIGEKTLADAILDRLVHSAHRIDIKGESMRKKMRNKQ</sequence>
<dbReference type="SUPFAM" id="SSF52540">
    <property type="entry name" value="P-loop containing nucleoside triphosphate hydrolases"/>
    <property type="match status" value="1"/>
</dbReference>
<proteinExistence type="inferred from homology"/>
<gene>
    <name evidence="5" type="ORF">FOT42_016560</name>
</gene>
<organism evidence="5 6">
    <name type="scientific">Flagellimonas hadalis</name>
    <dbReference type="NCBI Taxonomy" id="2597517"/>
    <lineage>
        <taxon>Bacteria</taxon>
        <taxon>Pseudomonadati</taxon>
        <taxon>Bacteroidota</taxon>
        <taxon>Flavobacteriia</taxon>
        <taxon>Flavobacteriales</taxon>
        <taxon>Flavobacteriaceae</taxon>
        <taxon>Flagellimonas</taxon>
    </lineage>
</organism>
<dbReference type="InterPro" id="IPR027417">
    <property type="entry name" value="P-loop_NTPase"/>
</dbReference>
<dbReference type="PIRSF" id="PIRSF003073">
    <property type="entry name" value="DNAC_TnpB_IstB"/>
    <property type="match status" value="1"/>
</dbReference>
<dbReference type="GO" id="GO:0005524">
    <property type="term" value="F:ATP binding"/>
    <property type="evidence" value="ECO:0007669"/>
    <property type="project" value="UniProtKB-KW"/>
</dbReference>
<dbReference type="InterPro" id="IPR028350">
    <property type="entry name" value="DNAC/IstB-like"/>
</dbReference>
<dbReference type="PANTHER" id="PTHR30050:SF4">
    <property type="entry name" value="ATP-BINDING PROTEIN RV3427C IN INSERTION SEQUENCE-RELATED"/>
    <property type="match status" value="1"/>
</dbReference>
<dbReference type="PANTHER" id="PTHR30050">
    <property type="entry name" value="CHROMOSOMAL REPLICATION INITIATOR PROTEIN DNAA"/>
    <property type="match status" value="1"/>
</dbReference>
<feature type="domain" description="AAA+ ATPase" evidence="4">
    <location>
        <begin position="96"/>
        <end position="229"/>
    </location>
</feature>
<dbReference type="InterPro" id="IPR002611">
    <property type="entry name" value="IstB_ATP-bd"/>
</dbReference>
<evidence type="ECO:0000256" key="3">
    <source>
        <dbReference type="ARBA" id="ARBA00022840"/>
    </source>
</evidence>
<dbReference type="Proteomes" id="UP000319204">
    <property type="component" value="Unassembled WGS sequence"/>
</dbReference>
<evidence type="ECO:0000259" key="4">
    <source>
        <dbReference type="SMART" id="SM00382"/>
    </source>
</evidence>
<keyword evidence="3 5" id="KW-0067">ATP-binding</keyword>
<dbReference type="Gene3D" id="3.40.50.300">
    <property type="entry name" value="P-loop containing nucleotide triphosphate hydrolases"/>
    <property type="match status" value="1"/>
</dbReference>
<dbReference type="OrthoDB" id="8064373at2"/>
<dbReference type="InterPro" id="IPR047661">
    <property type="entry name" value="IstB"/>
</dbReference>